<accession>A0A9J5ZU09</accession>
<proteinExistence type="predicted"/>
<evidence type="ECO:0000313" key="2">
    <source>
        <dbReference type="Proteomes" id="UP000824120"/>
    </source>
</evidence>
<keyword evidence="2" id="KW-1185">Reference proteome</keyword>
<dbReference type="PANTHER" id="PTHR31286:SF79">
    <property type="entry name" value="N-6 ADENINE-SPECIFIC DNA METHYLASE"/>
    <property type="match status" value="1"/>
</dbReference>
<dbReference type="EMBL" id="JACXVP010000003">
    <property type="protein sequence ID" value="KAG5615463.1"/>
    <property type="molecule type" value="Genomic_DNA"/>
</dbReference>
<name>A0A9J5ZU09_SOLCO</name>
<dbReference type="PANTHER" id="PTHR31286">
    <property type="entry name" value="GLYCINE-RICH CELL WALL STRUCTURAL PROTEIN 1.8-LIKE"/>
    <property type="match status" value="1"/>
</dbReference>
<reference evidence="1 2" key="1">
    <citation type="submission" date="2020-09" db="EMBL/GenBank/DDBJ databases">
        <title>De no assembly of potato wild relative species, Solanum commersonii.</title>
        <authorList>
            <person name="Cho K."/>
        </authorList>
    </citation>
    <scope>NUCLEOTIDE SEQUENCE [LARGE SCALE GENOMIC DNA]</scope>
    <source>
        <strain evidence="1">LZ3.2</strain>
        <tissue evidence="1">Leaf</tissue>
    </source>
</reference>
<organism evidence="1 2">
    <name type="scientific">Solanum commersonii</name>
    <name type="common">Commerson's wild potato</name>
    <name type="synonym">Commerson's nightshade</name>
    <dbReference type="NCBI Taxonomy" id="4109"/>
    <lineage>
        <taxon>Eukaryota</taxon>
        <taxon>Viridiplantae</taxon>
        <taxon>Streptophyta</taxon>
        <taxon>Embryophyta</taxon>
        <taxon>Tracheophyta</taxon>
        <taxon>Spermatophyta</taxon>
        <taxon>Magnoliopsida</taxon>
        <taxon>eudicotyledons</taxon>
        <taxon>Gunneridae</taxon>
        <taxon>Pentapetalae</taxon>
        <taxon>asterids</taxon>
        <taxon>lamiids</taxon>
        <taxon>Solanales</taxon>
        <taxon>Solanaceae</taxon>
        <taxon>Solanoideae</taxon>
        <taxon>Solaneae</taxon>
        <taxon>Solanum</taxon>
    </lineage>
</organism>
<dbReference type="Proteomes" id="UP000824120">
    <property type="component" value="Chromosome 3"/>
</dbReference>
<sequence length="157" mass="17570">MTWISFSDLKPTYFVKEPLFSLATAVRKPLHLDMAIINKTRPNCARVKVQVDLLGPRDSADNAFASLFEKNEEMHPEESTREYGAIVVVQAYQKEEEDILIFKELAEAEYQVPLQIADASALVLDISTTTKLNRSAVMVSSAKSAAVEKLHASKSRR</sequence>
<gene>
    <name evidence="1" type="ORF">H5410_015287</name>
</gene>
<evidence type="ECO:0000313" key="1">
    <source>
        <dbReference type="EMBL" id="KAG5615463.1"/>
    </source>
</evidence>
<protein>
    <submittedName>
        <fullName evidence="1">Uncharacterized protein</fullName>
    </submittedName>
</protein>
<dbReference type="AlphaFoldDB" id="A0A9J5ZU09"/>
<comment type="caution">
    <text evidence="1">The sequence shown here is derived from an EMBL/GenBank/DDBJ whole genome shotgun (WGS) entry which is preliminary data.</text>
</comment>
<dbReference type="InterPro" id="IPR040256">
    <property type="entry name" value="At4g02000-like"/>
</dbReference>